<dbReference type="Proteomes" id="UP000241462">
    <property type="component" value="Unassembled WGS sequence"/>
</dbReference>
<sequence length="53" mass="5787">MCLQVCIMPPPLLERYLAPAENSVLQRAVVRLCPCCTCNGADKASELRKPNVA</sequence>
<reference evidence="1 2" key="1">
    <citation type="journal article" date="2018" name="Mycol. Prog.">
        <title>Coniella lustricola, a new species from submerged detritus.</title>
        <authorList>
            <person name="Raudabaugh D.B."/>
            <person name="Iturriaga T."/>
            <person name="Carver A."/>
            <person name="Mondo S."/>
            <person name="Pangilinan J."/>
            <person name="Lipzen A."/>
            <person name="He G."/>
            <person name="Amirebrahimi M."/>
            <person name="Grigoriev I.V."/>
            <person name="Miller A.N."/>
        </authorList>
    </citation>
    <scope>NUCLEOTIDE SEQUENCE [LARGE SCALE GENOMIC DNA]</scope>
    <source>
        <strain evidence="1 2">B22-T-1</strain>
    </source>
</reference>
<proteinExistence type="predicted"/>
<dbReference type="EMBL" id="KZ678461">
    <property type="protein sequence ID" value="PSR83341.1"/>
    <property type="molecule type" value="Genomic_DNA"/>
</dbReference>
<accession>A0A2T3A5P1</accession>
<gene>
    <name evidence="1" type="ORF">BD289DRAFT_435966</name>
</gene>
<dbReference type="InParanoid" id="A0A2T3A5P1"/>
<evidence type="ECO:0000313" key="1">
    <source>
        <dbReference type="EMBL" id="PSR83341.1"/>
    </source>
</evidence>
<dbReference type="AlphaFoldDB" id="A0A2T3A5P1"/>
<protein>
    <submittedName>
        <fullName evidence="1">Uncharacterized protein</fullName>
    </submittedName>
</protein>
<name>A0A2T3A5P1_9PEZI</name>
<organism evidence="1 2">
    <name type="scientific">Coniella lustricola</name>
    <dbReference type="NCBI Taxonomy" id="2025994"/>
    <lineage>
        <taxon>Eukaryota</taxon>
        <taxon>Fungi</taxon>
        <taxon>Dikarya</taxon>
        <taxon>Ascomycota</taxon>
        <taxon>Pezizomycotina</taxon>
        <taxon>Sordariomycetes</taxon>
        <taxon>Sordariomycetidae</taxon>
        <taxon>Diaporthales</taxon>
        <taxon>Schizoparmaceae</taxon>
        <taxon>Coniella</taxon>
    </lineage>
</organism>
<keyword evidence="2" id="KW-1185">Reference proteome</keyword>
<evidence type="ECO:0000313" key="2">
    <source>
        <dbReference type="Proteomes" id="UP000241462"/>
    </source>
</evidence>